<feature type="transmembrane region" description="Helical" evidence="1">
    <location>
        <begin position="5"/>
        <end position="23"/>
    </location>
</feature>
<organism evidence="3 4">
    <name type="scientific">Helicobacter cappadocius</name>
    <dbReference type="NCBI Taxonomy" id="3063998"/>
    <lineage>
        <taxon>Bacteria</taxon>
        <taxon>Pseudomonadati</taxon>
        <taxon>Campylobacterota</taxon>
        <taxon>Epsilonproteobacteria</taxon>
        <taxon>Campylobacterales</taxon>
        <taxon>Helicobacteraceae</taxon>
        <taxon>Helicobacter</taxon>
    </lineage>
</organism>
<reference evidence="2 4" key="3">
    <citation type="journal article" date="2024" name="Syst. Appl. Microbiol.">
        <title>Helicobacter cappadocius sp. nov., from lizards: The first psychrotrophic Helicobacter species.</title>
        <authorList>
            <person name="Aydin F."/>
            <person name="Tarhane S."/>
            <person name="Karakaya E."/>
            <person name="Abay S."/>
            <person name="Kayman T."/>
            <person name="Guran O."/>
            <person name="Bozkurt E."/>
            <person name="Uzum N."/>
            <person name="Avci A."/>
            <person name="Olgun K."/>
            <person name="Jablonski D."/>
            <person name="Guran C."/>
            <person name="Burcin Saticioglu I."/>
        </authorList>
    </citation>
    <scope>NUCLEOTIDE SEQUENCE [LARGE SCALE GENOMIC DNA]</scope>
    <source>
        <strain evidence="2">Faydin-H75</strain>
        <strain evidence="4">faydin-H76</strain>
    </source>
</reference>
<evidence type="ECO:0000313" key="2">
    <source>
        <dbReference type="EMBL" id="MDO7253589.1"/>
    </source>
</evidence>
<reference evidence="3 5" key="1">
    <citation type="submission" date="2023-07" db="EMBL/GenBank/DDBJ databases">
        <title>Unpublished Manusciprt.</title>
        <authorList>
            <person name="Aydin F."/>
            <person name="Tarhane S."/>
            <person name="Saticioglu I.B."/>
            <person name="Karakaya E."/>
            <person name="Abay S."/>
            <person name="Guran O."/>
            <person name="Bozkurt E."/>
            <person name="Uzum N."/>
            <person name="Olgun K."/>
            <person name="Jablonski D."/>
        </authorList>
    </citation>
    <scope>NUCLEOTIDE SEQUENCE</scope>
    <source>
        <strain evidence="5">faydin-H75</strain>
        <strain evidence="3">Faydin-H76</strain>
    </source>
</reference>
<evidence type="ECO:0000313" key="5">
    <source>
        <dbReference type="Proteomes" id="UP001240777"/>
    </source>
</evidence>
<proteinExistence type="predicted"/>
<name>A0AA90PST5_9HELI</name>
<dbReference type="EMBL" id="JAUPEV010000010">
    <property type="protein sequence ID" value="MDO7253589.1"/>
    <property type="molecule type" value="Genomic_DNA"/>
</dbReference>
<dbReference type="Pfam" id="PF04186">
    <property type="entry name" value="FxsA"/>
    <property type="match status" value="1"/>
</dbReference>
<accession>A0AA90PST5</accession>
<dbReference type="Proteomes" id="UP001177258">
    <property type="component" value="Unassembled WGS sequence"/>
</dbReference>
<protein>
    <submittedName>
        <fullName evidence="3">FxsA family protein</fullName>
    </submittedName>
</protein>
<keyword evidence="1" id="KW-1133">Transmembrane helix</keyword>
<gene>
    <name evidence="2" type="ORF">Q5I04_06670</name>
    <name evidence="3" type="ORF">Q5I06_07000</name>
</gene>
<dbReference type="Proteomes" id="UP001240777">
    <property type="component" value="Unassembled WGS sequence"/>
</dbReference>
<keyword evidence="1" id="KW-0472">Membrane</keyword>
<dbReference type="AlphaFoldDB" id="A0AA90PST5"/>
<dbReference type="EMBL" id="JAUYZK010000010">
    <property type="protein sequence ID" value="MDP2539517.1"/>
    <property type="molecule type" value="Genomic_DNA"/>
</dbReference>
<evidence type="ECO:0000256" key="1">
    <source>
        <dbReference type="SAM" id="Phobius"/>
    </source>
</evidence>
<dbReference type="InterPro" id="IPR007313">
    <property type="entry name" value="FxsA"/>
</dbReference>
<dbReference type="NCBIfam" id="NF008528">
    <property type="entry name" value="PRK11463.1-2"/>
    <property type="match status" value="1"/>
</dbReference>
<reference evidence="2" key="2">
    <citation type="submission" date="2023-07" db="EMBL/GenBank/DDBJ databases">
        <authorList>
            <person name="Aydin F."/>
            <person name="Tarhane S."/>
            <person name="Saticioglu I.B."/>
            <person name="Karakaya E."/>
            <person name="Abay S."/>
            <person name="Guran O."/>
            <person name="Bozkurt E."/>
            <person name="Uzum N."/>
            <person name="Olgun K."/>
            <person name="Jablonski D."/>
        </authorList>
    </citation>
    <scope>NUCLEOTIDE SEQUENCE</scope>
    <source>
        <strain evidence="2">Faydin-H75</strain>
    </source>
</reference>
<feature type="transmembrane region" description="Helical" evidence="1">
    <location>
        <begin position="29"/>
        <end position="49"/>
    </location>
</feature>
<evidence type="ECO:0000313" key="3">
    <source>
        <dbReference type="EMBL" id="MDP2539517.1"/>
    </source>
</evidence>
<feature type="transmembrane region" description="Helical" evidence="1">
    <location>
        <begin position="93"/>
        <end position="109"/>
    </location>
</feature>
<dbReference type="GO" id="GO:0016020">
    <property type="term" value="C:membrane"/>
    <property type="evidence" value="ECO:0007669"/>
    <property type="project" value="InterPro"/>
</dbReference>
<comment type="caution">
    <text evidence="3">The sequence shown here is derived from an EMBL/GenBank/DDBJ whole genome shotgun (WGS) entry which is preliminary data.</text>
</comment>
<evidence type="ECO:0000313" key="4">
    <source>
        <dbReference type="Proteomes" id="UP001177258"/>
    </source>
</evidence>
<keyword evidence="1" id="KW-0812">Transmembrane</keyword>
<keyword evidence="5" id="KW-1185">Reference proteome</keyword>
<dbReference type="RefSeq" id="WP_305517431.1">
    <property type="nucleotide sequence ID" value="NZ_JAUPEV010000010.1"/>
</dbReference>
<sequence length="154" mass="18193">MRFFYFIIISYIFVELICTTLYIVEFGAWMFFLEFVMTSLLSMLIMFWIRGDILEGLRKFNKGQISLSDFVGGNFARVVGAFLLLFPGIFADFLGIILEIYAFFVLKVFKKNLQNTSKRENSFDNFERSSWSYRNFSNEEIIDVEIIQEPKNLK</sequence>